<dbReference type="SUPFAM" id="SSF52799">
    <property type="entry name" value="(Phosphotyrosine protein) phosphatases II"/>
    <property type="match status" value="1"/>
</dbReference>
<protein>
    <submittedName>
        <fullName evidence="2">Dual specificity phosphatase, catalytic domain</fullName>
    </submittedName>
</protein>
<dbReference type="Proteomes" id="UP000199181">
    <property type="component" value="Unassembled WGS sequence"/>
</dbReference>
<dbReference type="EMBL" id="FOIJ01000021">
    <property type="protein sequence ID" value="SEU35847.1"/>
    <property type="molecule type" value="Genomic_DNA"/>
</dbReference>
<gene>
    <name evidence="2" type="ORF">SAMN05443639_12148</name>
</gene>
<dbReference type="PANTHER" id="PTHR47216:SF4">
    <property type="entry name" value="OS01G0859400 PROTEIN"/>
    <property type="match status" value="1"/>
</dbReference>
<keyword evidence="3" id="KW-1185">Reference proteome</keyword>
<dbReference type="Pfam" id="PF22741">
    <property type="entry name" value="PTP-NADK"/>
    <property type="match status" value="1"/>
</dbReference>
<dbReference type="SMART" id="SM00195">
    <property type="entry name" value="DSPc"/>
    <property type="match status" value="1"/>
</dbReference>
<evidence type="ECO:0000313" key="3">
    <source>
        <dbReference type="Proteomes" id="UP000199181"/>
    </source>
</evidence>
<reference evidence="3" key="1">
    <citation type="submission" date="2016-10" db="EMBL/GenBank/DDBJ databases">
        <authorList>
            <person name="Varghese N."/>
            <person name="Submissions S."/>
        </authorList>
    </citation>
    <scope>NUCLEOTIDE SEQUENCE [LARGE SCALE GENOMIC DNA]</scope>
    <source>
        <strain evidence="3">DSM 16858</strain>
    </source>
</reference>
<dbReference type="PANTHER" id="PTHR47216">
    <property type="match status" value="1"/>
</dbReference>
<dbReference type="PROSITE" id="PS50056">
    <property type="entry name" value="TYR_PHOSPHATASE_2"/>
    <property type="match status" value="1"/>
</dbReference>
<evidence type="ECO:0000259" key="1">
    <source>
        <dbReference type="PROSITE" id="PS50056"/>
    </source>
</evidence>
<dbReference type="InterPro" id="IPR000387">
    <property type="entry name" value="Tyr_Pase_dom"/>
</dbReference>
<dbReference type="InterPro" id="IPR029021">
    <property type="entry name" value="Prot-tyrosine_phosphatase-like"/>
</dbReference>
<proteinExistence type="predicted"/>
<dbReference type="InterPro" id="IPR020422">
    <property type="entry name" value="TYR_PHOSPHATASE_DUAL_dom"/>
</dbReference>
<dbReference type="AlphaFoldDB" id="A0A1I0L9M5"/>
<accession>A0A1I0L9M5</accession>
<sequence length="191" mass="21067">MRDVHHVPGVRGWVRKQVLRSVARVVEWTTKLPGQGLNISQVEDWLWVGGSVSRAQYGALAARGITAVIDLRAERSDDEAALAALGIELLRLPVVDRYPPSVAQLRQGVEWALPRVAAGGRLYAHCEHGVGRGPLMGLAVMVARGWEAHEAYRQLRKARWQSTLNDRQLEGLADFTSAWTSPPEPARARLG</sequence>
<organism evidence="2 3">
    <name type="scientific">Stigmatella erecta</name>
    <dbReference type="NCBI Taxonomy" id="83460"/>
    <lineage>
        <taxon>Bacteria</taxon>
        <taxon>Pseudomonadati</taxon>
        <taxon>Myxococcota</taxon>
        <taxon>Myxococcia</taxon>
        <taxon>Myxococcales</taxon>
        <taxon>Cystobacterineae</taxon>
        <taxon>Archangiaceae</taxon>
        <taxon>Stigmatella</taxon>
    </lineage>
</organism>
<feature type="domain" description="Tyrosine specific protein phosphatases" evidence="1">
    <location>
        <begin position="103"/>
        <end position="170"/>
    </location>
</feature>
<dbReference type="InterPro" id="IPR055214">
    <property type="entry name" value="PTP-NADK"/>
</dbReference>
<dbReference type="Gene3D" id="3.90.190.10">
    <property type="entry name" value="Protein tyrosine phosphatase superfamily"/>
    <property type="match status" value="1"/>
</dbReference>
<name>A0A1I0L9M5_9BACT</name>
<evidence type="ECO:0000313" key="2">
    <source>
        <dbReference type="EMBL" id="SEU35847.1"/>
    </source>
</evidence>